<comment type="caution">
    <text evidence="1">The sequence shown here is derived from an EMBL/GenBank/DDBJ whole genome shotgun (WGS) entry which is preliminary data.</text>
</comment>
<evidence type="ECO:0000313" key="2">
    <source>
        <dbReference type="Proteomes" id="UP000034603"/>
    </source>
</evidence>
<name>A0A0G0KUI5_9BACT</name>
<protein>
    <submittedName>
        <fullName evidence="1">Uncharacterized protein</fullName>
    </submittedName>
</protein>
<sequence>MIETYSTRFYDNSQLQATLDQIHTLSYHRTETELRFSGEVFSAATEIVEEAIDLPENKKDGRYGGCMVYGRRSVSWTPASLFIGGAIAEDPEFGHKWDKYTLYAFGKAAVLISNQDFLTSGENKSLSQDRRLRIINNPVPGGGIATPDGSILAFSGFSEEADEAVCLATAWKVGLINEQQARIIANKGTGKSFDIAKTFIIH</sequence>
<accession>A0A0G0KUI5</accession>
<dbReference type="Proteomes" id="UP000034603">
    <property type="component" value="Unassembled WGS sequence"/>
</dbReference>
<dbReference type="EMBL" id="LBTR01000030">
    <property type="protein sequence ID" value="KKQ44216.1"/>
    <property type="molecule type" value="Genomic_DNA"/>
</dbReference>
<reference evidence="1 2" key="1">
    <citation type="journal article" date="2015" name="Nature">
        <title>rRNA introns, odd ribosomes, and small enigmatic genomes across a large radiation of phyla.</title>
        <authorList>
            <person name="Brown C.T."/>
            <person name="Hug L.A."/>
            <person name="Thomas B.C."/>
            <person name="Sharon I."/>
            <person name="Castelle C.J."/>
            <person name="Singh A."/>
            <person name="Wilkins M.J."/>
            <person name="Williams K.H."/>
            <person name="Banfield J.F."/>
        </authorList>
    </citation>
    <scope>NUCLEOTIDE SEQUENCE [LARGE SCALE GENOMIC DNA]</scope>
</reference>
<dbReference type="AlphaFoldDB" id="A0A0G0KUI5"/>
<organism evidence="1 2">
    <name type="scientific">Candidatus Woesebacteria bacterium GW2011_GWA1_37_8</name>
    <dbReference type="NCBI Taxonomy" id="1618546"/>
    <lineage>
        <taxon>Bacteria</taxon>
        <taxon>Candidatus Woeseibacteriota</taxon>
    </lineage>
</organism>
<evidence type="ECO:0000313" key="1">
    <source>
        <dbReference type="EMBL" id="KKQ44216.1"/>
    </source>
</evidence>
<gene>
    <name evidence="1" type="ORF">US62_C0030G0006</name>
</gene>
<proteinExistence type="predicted"/>